<reference evidence="13 14" key="1">
    <citation type="submission" date="2020-04" db="EMBL/GenBank/DDBJ databases">
        <authorList>
            <person name="Wallbank WR R."/>
            <person name="Pardo Diaz C."/>
            <person name="Kozak K."/>
            <person name="Martin S."/>
            <person name="Jiggins C."/>
            <person name="Moest M."/>
            <person name="Warren A I."/>
            <person name="Byers J.R.P. K."/>
            <person name="Montejo-Kovacevich G."/>
            <person name="Yen C E."/>
        </authorList>
    </citation>
    <scope>NUCLEOTIDE SEQUENCE [LARGE SCALE GENOMIC DNA]</scope>
</reference>
<feature type="domain" description="C2H2-type" evidence="10">
    <location>
        <begin position="428"/>
        <end position="455"/>
    </location>
</feature>
<dbReference type="AlphaFoldDB" id="A0A8S1AFW3"/>
<feature type="region of interest" description="Disordered" evidence="9">
    <location>
        <begin position="755"/>
        <end position="783"/>
    </location>
</feature>
<evidence type="ECO:0000256" key="2">
    <source>
        <dbReference type="ARBA" id="ARBA00022737"/>
    </source>
</evidence>
<feature type="domain" description="ZAD" evidence="12">
    <location>
        <begin position="98"/>
        <end position="168"/>
    </location>
</feature>
<feature type="compositionally biased region" description="Basic residues" evidence="9">
    <location>
        <begin position="755"/>
        <end position="765"/>
    </location>
</feature>
<dbReference type="SMART" id="SM00868">
    <property type="entry name" value="zf-AD"/>
    <property type="match status" value="1"/>
</dbReference>
<gene>
    <name evidence="13" type="ORF">APLA_LOCUS11573</name>
</gene>
<feature type="domain" description="C2H2-type" evidence="10">
    <location>
        <begin position="670"/>
        <end position="697"/>
    </location>
</feature>
<feature type="domain" description="C2H2-type" evidence="10">
    <location>
        <begin position="372"/>
        <end position="399"/>
    </location>
</feature>
<dbReference type="GO" id="GO:0005634">
    <property type="term" value="C:nucleus"/>
    <property type="evidence" value="ECO:0007669"/>
    <property type="project" value="InterPro"/>
</dbReference>
<evidence type="ECO:0000256" key="5">
    <source>
        <dbReference type="ARBA" id="ARBA00023125"/>
    </source>
</evidence>
<feature type="binding site" evidence="8">
    <location>
        <position position="141"/>
    </location>
    <ligand>
        <name>Zn(2+)</name>
        <dbReference type="ChEBI" id="CHEBI:29105"/>
    </ligand>
</feature>
<dbReference type="PROSITE" id="PS50950">
    <property type="entry name" value="ZF_THAP"/>
    <property type="match status" value="1"/>
</dbReference>
<dbReference type="Pfam" id="PF05485">
    <property type="entry name" value="THAP"/>
    <property type="match status" value="1"/>
</dbReference>
<dbReference type="InterPro" id="IPR012934">
    <property type="entry name" value="Znf_AD"/>
</dbReference>
<keyword evidence="3 6" id="KW-0863">Zinc-finger</keyword>
<dbReference type="PROSITE" id="PS00028">
    <property type="entry name" value="ZINC_FINGER_C2H2_1"/>
    <property type="match status" value="8"/>
</dbReference>
<dbReference type="PANTHER" id="PTHR24379:SF121">
    <property type="entry name" value="C2H2-TYPE DOMAIN-CONTAINING PROTEIN"/>
    <property type="match status" value="1"/>
</dbReference>
<dbReference type="OrthoDB" id="7442536at2759"/>
<evidence type="ECO:0000259" key="11">
    <source>
        <dbReference type="PROSITE" id="PS50950"/>
    </source>
</evidence>
<dbReference type="Pfam" id="PF07776">
    <property type="entry name" value="zf-AD"/>
    <property type="match status" value="1"/>
</dbReference>
<dbReference type="GO" id="GO:0003677">
    <property type="term" value="F:DNA binding"/>
    <property type="evidence" value="ECO:0007669"/>
    <property type="project" value="UniProtKB-UniRule"/>
</dbReference>
<dbReference type="EMBL" id="CADEBD010000330">
    <property type="protein sequence ID" value="CAB3246536.1"/>
    <property type="molecule type" value="Genomic_DNA"/>
</dbReference>
<dbReference type="SUPFAM" id="SSF57667">
    <property type="entry name" value="beta-beta-alpha zinc fingers"/>
    <property type="match status" value="3"/>
</dbReference>
<proteinExistence type="predicted"/>
<feature type="domain" description="C2H2-type" evidence="10">
    <location>
        <begin position="642"/>
        <end position="669"/>
    </location>
</feature>
<evidence type="ECO:0000313" key="13">
    <source>
        <dbReference type="EMBL" id="CAB3246536.1"/>
    </source>
</evidence>
<dbReference type="InterPro" id="IPR013087">
    <property type="entry name" value="Znf_C2H2_type"/>
</dbReference>
<dbReference type="PROSITE" id="PS51915">
    <property type="entry name" value="ZAD"/>
    <property type="match status" value="1"/>
</dbReference>
<feature type="compositionally biased region" description="Basic and acidic residues" evidence="9">
    <location>
        <begin position="249"/>
        <end position="265"/>
    </location>
</feature>
<evidence type="ECO:0000256" key="3">
    <source>
        <dbReference type="ARBA" id="ARBA00022771"/>
    </source>
</evidence>
<feature type="compositionally biased region" description="Polar residues" evidence="9">
    <location>
        <begin position="768"/>
        <end position="779"/>
    </location>
</feature>
<sequence>MRCCVPYCKNDSRHISKSQGITFHVFPNEPSLRTAWLKALAKEDWEPRERSAVCSEHFLCEDLYETKSGLRKVRVGAVPLILQDSVNMCDYGEPASLKVCRICLAMDSKLFPITIYKLEQAYEHLTGISLQAEDRLPQKLCVECAQRLLNCSRFRYRTLRANSLMMEIVKKQHNLTIHNIKTINRENNHLKSPLSPKHFTPDHCDSYFEENLENSPVLQDEGEEKDPTPPENVDVEIKQENDIFMTEEDVGKQENETGEEIEKNSGNDSADDFDRDFVIATDQNYSSDDSLPLQKCKAKKLKKKKEVKVKKPMKRVKKVKEPAEPKIDRRRKPFLNDDLNETLFTITDLSFDEQIAEIVKRQESSNYKNAVFKCTACFKGFLDEDAYNSHVIRHTNQSGEHECEICKTHFKHPHALRKHITAHHTQRFSCKQCTYVTTHRQTARLHERWHNGTKYSCPHCHHEFLKFTTYMGHIRIKHPSDFVCEICGYSFVSAKGIELHKKLKHRLDNVQVPEDGPFCELCNVRFVSAEAHKRHLSVSARHNTGTDKDGQESNKPKKGRKTKESKEMERRSREIEKETEDKKKMYPIQMRKAEGPNTFSVNNTFFPQCGLQLEDSRAYHSHFRRVHPDKNRTNYPSMKSPCMCEVCGRMFQSYALLKDHTWTHTGERPFKCDSCGKAFRMKQRLVAHRRVHSQVRASYGCGLCGKHFSTHSNRQRHMFIHTGLKPFKCEMCGKGFKHASEKRAHITYVHLKKPWPKRARGKRRSDTRQGQLAPHQSQADEMDLSTPIWPQCDPKLGDINDMIVDKPPALPDNPFAFSASAIRFSVYCYPCATPPSLETIIHIFLQSCLPHAIPNITQPHAPPLIHSSNILAGPGLATPLSWNKTGRRLGGGAIQKPPRRLPRPTSSLRVDMVTSMLDSGSFEQKLWGCPDMLSPPYPRDGFPVLSLTGGTSSFALV</sequence>
<organism evidence="13 14">
    <name type="scientific">Arctia plantaginis</name>
    <name type="common">Wood tiger moth</name>
    <name type="synonym">Phalaena plantaginis</name>
    <dbReference type="NCBI Taxonomy" id="874455"/>
    <lineage>
        <taxon>Eukaryota</taxon>
        <taxon>Metazoa</taxon>
        <taxon>Ecdysozoa</taxon>
        <taxon>Arthropoda</taxon>
        <taxon>Hexapoda</taxon>
        <taxon>Insecta</taxon>
        <taxon>Pterygota</taxon>
        <taxon>Neoptera</taxon>
        <taxon>Endopterygota</taxon>
        <taxon>Lepidoptera</taxon>
        <taxon>Glossata</taxon>
        <taxon>Ditrysia</taxon>
        <taxon>Noctuoidea</taxon>
        <taxon>Erebidae</taxon>
        <taxon>Arctiinae</taxon>
        <taxon>Arctia</taxon>
    </lineage>
</organism>
<evidence type="ECO:0000256" key="4">
    <source>
        <dbReference type="ARBA" id="ARBA00022833"/>
    </source>
</evidence>
<evidence type="ECO:0000313" key="14">
    <source>
        <dbReference type="Proteomes" id="UP000494256"/>
    </source>
</evidence>
<protein>
    <submittedName>
        <fullName evidence="13">Uncharacterized protein</fullName>
    </submittedName>
</protein>
<feature type="domain" description="THAP-type" evidence="11">
    <location>
        <begin position="1"/>
        <end position="82"/>
    </location>
</feature>
<dbReference type="Pfam" id="PF12874">
    <property type="entry name" value="zf-met"/>
    <property type="match status" value="1"/>
</dbReference>
<keyword evidence="2" id="KW-0677">Repeat</keyword>
<evidence type="ECO:0000259" key="12">
    <source>
        <dbReference type="PROSITE" id="PS51915"/>
    </source>
</evidence>
<feature type="domain" description="C2H2-type" evidence="10">
    <location>
        <begin position="401"/>
        <end position="428"/>
    </location>
</feature>
<dbReference type="SUPFAM" id="SSF57716">
    <property type="entry name" value="Glucocorticoid receptor-like (DNA-binding domain)"/>
    <property type="match status" value="2"/>
</dbReference>
<evidence type="ECO:0000256" key="7">
    <source>
        <dbReference type="PROSITE-ProRule" id="PRU00309"/>
    </source>
</evidence>
<dbReference type="InterPro" id="IPR038441">
    <property type="entry name" value="THAP_Znf_sf"/>
</dbReference>
<evidence type="ECO:0000256" key="9">
    <source>
        <dbReference type="SAM" id="MobiDB-lite"/>
    </source>
</evidence>
<feature type="region of interest" description="Disordered" evidence="9">
    <location>
        <begin position="537"/>
        <end position="582"/>
    </location>
</feature>
<evidence type="ECO:0000259" key="10">
    <source>
        <dbReference type="PROSITE" id="PS50157"/>
    </source>
</evidence>
<dbReference type="Gene3D" id="3.30.160.60">
    <property type="entry name" value="Classic Zinc Finger"/>
    <property type="match status" value="6"/>
</dbReference>
<dbReference type="PROSITE" id="PS50157">
    <property type="entry name" value="ZINC_FINGER_C2H2_2"/>
    <property type="match status" value="8"/>
</dbReference>
<dbReference type="SMART" id="SM00355">
    <property type="entry name" value="ZnF_C2H2"/>
    <property type="match status" value="11"/>
</dbReference>
<feature type="binding site" evidence="8">
    <location>
        <position position="100"/>
    </location>
    <ligand>
        <name>Zn(2+)</name>
        <dbReference type="ChEBI" id="CHEBI:29105"/>
    </ligand>
</feature>
<evidence type="ECO:0000256" key="1">
    <source>
        <dbReference type="ARBA" id="ARBA00022723"/>
    </source>
</evidence>
<dbReference type="FunFam" id="3.30.160.60:FF:000295">
    <property type="entry name" value="zinc finger protein 19"/>
    <property type="match status" value="1"/>
</dbReference>
<feature type="domain" description="C2H2-type" evidence="10">
    <location>
        <begin position="699"/>
        <end position="726"/>
    </location>
</feature>
<keyword evidence="5 7" id="KW-0238">DNA-binding</keyword>
<dbReference type="Pfam" id="PF00096">
    <property type="entry name" value="zf-C2H2"/>
    <property type="match status" value="1"/>
</dbReference>
<feature type="region of interest" description="Disordered" evidence="9">
    <location>
        <begin position="241"/>
        <end position="273"/>
    </location>
</feature>
<name>A0A8S1AFW3_ARCPL</name>
<feature type="binding site" evidence="8">
    <location>
        <position position="144"/>
    </location>
    <ligand>
        <name>Zn(2+)</name>
        <dbReference type="ChEBI" id="CHEBI:29105"/>
    </ligand>
</feature>
<feature type="compositionally biased region" description="Basic and acidic residues" evidence="9">
    <location>
        <begin position="562"/>
        <end position="582"/>
    </location>
</feature>
<dbReference type="InterPro" id="IPR006612">
    <property type="entry name" value="THAP_Znf"/>
</dbReference>
<dbReference type="InterPro" id="IPR036236">
    <property type="entry name" value="Znf_C2H2_sf"/>
</dbReference>
<dbReference type="Proteomes" id="UP000494256">
    <property type="component" value="Unassembled WGS sequence"/>
</dbReference>
<evidence type="ECO:0000256" key="6">
    <source>
        <dbReference type="PROSITE-ProRule" id="PRU00042"/>
    </source>
</evidence>
<feature type="domain" description="C2H2-type" evidence="10">
    <location>
        <begin position="482"/>
        <end position="510"/>
    </location>
</feature>
<dbReference type="Gene3D" id="6.20.210.20">
    <property type="entry name" value="THAP domain"/>
    <property type="match status" value="1"/>
</dbReference>
<evidence type="ECO:0000256" key="8">
    <source>
        <dbReference type="PROSITE-ProRule" id="PRU01263"/>
    </source>
</evidence>
<dbReference type="SMART" id="SM00980">
    <property type="entry name" value="THAP"/>
    <property type="match status" value="1"/>
</dbReference>
<keyword evidence="1 8" id="KW-0479">Metal-binding</keyword>
<dbReference type="PANTHER" id="PTHR24379">
    <property type="entry name" value="KRAB AND ZINC FINGER DOMAIN-CONTAINING"/>
    <property type="match status" value="1"/>
</dbReference>
<accession>A0A8S1AFW3</accession>
<feature type="compositionally biased region" description="Basic and acidic residues" evidence="9">
    <location>
        <begin position="544"/>
        <end position="555"/>
    </location>
</feature>
<dbReference type="GO" id="GO:0008270">
    <property type="term" value="F:zinc ion binding"/>
    <property type="evidence" value="ECO:0007669"/>
    <property type="project" value="UniProtKB-UniRule"/>
</dbReference>
<feature type="region of interest" description="Disordered" evidence="9">
    <location>
        <begin position="216"/>
        <end position="235"/>
    </location>
</feature>
<keyword evidence="4 8" id="KW-0862">Zinc</keyword>
<feature type="domain" description="C2H2-type" evidence="10">
    <location>
        <begin position="727"/>
        <end position="750"/>
    </location>
</feature>
<feature type="binding site" evidence="8">
    <location>
        <position position="103"/>
    </location>
    <ligand>
        <name>Zn(2+)</name>
        <dbReference type="ChEBI" id="CHEBI:29105"/>
    </ligand>
</feature>
<comment type="caution">
    <text evidence="13">The sequence shown here is derived from an EMBL/GenBank/DDBJ whole genome shotgun (WGS) entry which is preliminary data.</text>
</comment>